<dbReference type="CDD" id="cd19756">
    <property type="entry name" value="Bbox2"/>
    <property type="match status" value="1"/>
</dbReference>
<dbReference type="InterPro" id="IPR050952">
    <property type="entry name" value="TRIM-NHL_E3_ligases"/>
</dbReference>
<dbReference type="SUPFAM" id="SSF63829">
    <property type="entry name" value="Calcium-dependent phosphotriesterase"/>
    <property type="match status" value="1"/>
</dbReference>
<proteinExistence type="predicted"/>
<feature type="domain" description="B box-type" evidence="2">
    <location>
        <begin position="8"/>
        <end position="53"/>
    </location>
</feature>
<dbReference type="GO" id="GO:0008270">
    <property type="term" value="F:zinc ion binding"/>
    <property type="evidence" value="ECO:0007669"/>
    <property type="project" value="UniProtKB-KW"/>
</dbReference>
<dbReference type="PANTHER" id="PTHR24104:SF57">
    <property type="entry name" value="BEE-MILK PROTEIN"/>
    <property type="match status" value="1"/>
</dbReference>
<organism evidence="3 4">
    <name type="scientific">Crassostrea virginica</name>
    <name type="common">Eastern oyster</name>
    <dbReference type="NCBI Taxonomy" id="6565"/>
    <lineage>
        <taxon>Eukaryota</taxon>
        <taxon>Metazoa</taxon>
        <taxon>Spiralia</taxon>
        <taxon>Lophotrochozoa</taxon>
        <taxon>Mollusca</taxon>
        <taxon>Bivalvia</taxon>
        <taxon>Autobranchia</taxon>
        <taxon>Pteriomorphia</taxon>
        <taxon>Ostreida</taxon>
        <taxon>Ostreoidea</taxon>
        <taxon>Ostreidae</taxon>
        <taxon>Crassostrea</taxon>
    </lineage>
</organism>
<dbReference type="GO" id="GO:0061630">
    <property type="term" value="F:ubiquitin protein ligase activity"/>
    <property type="evidence" value="ECO:0007669"/>
    <property type="project" value="TreeGrafter"/>
</dbReference>
<evidence type="ECO:0000256" key="1">
    <source>
        <dbReference type="PROSITE-ProRule" id="PRU00024"/>
    </source>
</evidence>
<dbReference type="AlphaFoldDB" id="A0A8B8BP94"/>
<dbReference type="Gene3D" id="2.120.10.30">
    <property type="entry name" value="TolB, C-terminal domain"/>
    <property type="match status" value="2"/>
</dbReference>
<dbReference type="GO" id="GO:0043161">
    <property type="term" value="P:proteasome-mediated ubiquitin-dependent protein catabolic process"/>
    <property type="evidence" value="ECO:0007669"/>
    <property type="project" value="TreeGrafter"/>
</dbReference>
<feature type="domain" description="B box-type" evidence="2">
    <location>
        <begin position="60"/>
        <end position="102"/>
    </location>
</feature>
<dbReference type="Gene3D" id="3.30.160.60">
    <property type="entry name" value="Classic Zinc Finger"/>
    <property type="match status" value="1"/>
</dbReference>
<keyword evidence="3" id="KW-1185">Reference proteome</keyword>
<reference evidence="4" key="1">
    <citation type="submission" date="2025-08" db="UniProtKB">
        <authorList>
            <consortium name="RefSeq"/>
        </authorList>
    </citation>
    <scope>IDENTIFICATION</scope>
    <source>
        <tissue evidence="4">Whole sample</tissue>
    </source>
</reference>
<keyword evidence="1" id="KW-0479">Metal-binding</keyword>
<protein>
    <submittedName>
        <fullName evidence="4">Tripartite motif-containing protein 2-like</fullName>
    </submittedName>
</protein>
<dbReference type="RefSeq" id="XP_022304716.1">
    <property type="nucleotide sequence ID" value="XM_022449008.1"/>
</dbReference>
<dbReference type="InterPro" id="IPR011042">
    <property type="entry name" value="6-blade_b-propeller_TolB-like"/>
</dbReference>
<gene>
    <name evidence="4" type="primary">LOC111111840</name>
</gene>
<dbReference type="Proteomes" id="UP000694844">
    <property type="component" value="Chromosome 9"/>
</dbReference>
<evidence type="ECO:0000313" key="4">
    <source>
        <dbReference type="RefSeq" id="XP_022304716.1"/>
    </source>
</evidence>
<keyword evidence="1" id="KW-0862">Zinc</keyword>
<keyword evidence="1" id="KW-0863">Zinc-finger</keyword>
<dbReference type="PROSITE" id="PS50119">
    <property type="entry name" value="ZF_BBOX"/>
    <property type="match status" value="2"/>
</dbReference>
<evidence type="ECO:0000259" key="2">
    <source>
        <dbReference type="PROSITE" id="PS50119"/>
    </source>
</evidence>
<dbReference type="PANTHER" id="PTHR24104">
    <property type="entry name" value="E3 UBIQUITIN-PROTEIN LIGASE NHLRC1-RELATED"/>
    <property type="match status" value="1"/>
</dbReference>
<dbReference type="InterPro" id="IPR000315">
    <property type="entry name" value="Znf_B-box"/>
</dbReference>
<name>A0A8B8BP94_CRAVI</name>
<dbReference type="Pfam" id="PF00643">
    <property type="entry name" value="zf-B_box"/>
    <property type="match status" value="1"/>
</dbReference>
<accession>A0A8B8BP94</accession>
<dbReference type="GO" id="GO:0000209">
    <property type="term" value="P:protein polyubiquitination"/>
    <property type="evidence" value="ECO:0007669"/>
    <property type="project" value="TreeGrafter"/>
</dbReference>
<dbReference type="OrthoDB" id="6179802at2759"/>
<dbReference type="KEGG" id="cvn:111111840"/>
<evidence type="ECO:0000313" key="3">
    <source>
        <dbReference type="Proteomes" id="UP000694844"/>
    </source>
</evidence>
<dbReference type="GeneID" id="111111840"/>
<sequence length="429" mass="48381">MDPQYCAQDVLHCDQCDATTVSKFCKLCRAKLCTDCEGKNCQDKSHTHQVLPYPQRHSITQNPPCAKHAGKQCQLNCITCGIPVCSTCIYSKEHSEHSFSEIRQGEGHGFNSETTNQPFDSPFKLSLSSQPGDHGVITEASQEASAISPPNVKQFLDKPQLLYTMRTDIVGLSCVACFGDDEVWACGRENLIRRHSIRNREGSFLTTKCKNSPCGLTVTKSGQLVFTDVDERTINIVKKKNKIEKLVKLKKWLPRYVCSTSDDDLLVMMDHADYNSEPTRVVRYSGSKEKQIVQVDDRGQPLYSIGGYTRYIAENGNRDICVSDNGYDFQCVTVVNQAGRFRFRYRGNPILDKKSFLPKGIATDSQNRILVVCINNVSIHIIDKDGQFLRYISDYDLCDPMGLCVDSKDNLLVTEYRSTKVKKIQYIKS</sequence>
<dbReference type="SUPFAM" id="SSF57845">
    <property type="entry name" value="B-box zinc-binding domain"/>
    <property type="match status" value="1"/>
</dbReference>